<dbReference type="SUPFAM" id="SSF53335">
    <property type="entry name" value="S-adenosyl-L-methionine-dependent methyltransferases"/>
    <property type="match status" value="1"/>
</dbReference>
<dbReference type="EMBL" id="JAQFWQ010000196">
    <property type="protein sequence ID" value="MDA2815273.1"/>
    <property type="molecule type" value="Genomic_DNA"/>
</dbReference>
<dbReference type="InterPro" id="IPR029063">
    <property type="entry name" value="SAM-dependent_MTases_sf"/>
</dbReference>
<evidence type="ECO:0000256" key="6">
    <source>
        <dbReference type="ARBA" id="ARBA00022603"/>
    </source>
</evidence>
<dbReference type="GO" id="GO:0032259">
    <property type="term" value="P:methylation"/>
    <property type="evidence" value="ECO:0007669"/>
    <property type="project" value="UniProtKB-KW"/>
</dbReference>
<dbReference type="CDD" id="cd02440">
    <property type="entry name" value="AdoMet_MTases"/>
    <property type="match status" value="1"/>
</dbReference>
<evidence type="ECO:0000256" key="8">
    <source>
        <dbReference type="ARBA" id="ARBA00022691"/>
    </source>
</evidence>
<evidence type="ECO:0000256" key="9">
    <source>
        <dbReference type="ARBA" id="ARBA00030757"/>
    </source>
</evidence>
<dbReference type="PANTHER" id="PTHR11579">
    <property type="entry name" value="PROTEIN-L-ISOASPARTATE O-METHYLTRANSFERASE"/>
    <property type="match status" value="1"/>
</dbReference>
<reference evidence="12 13" key="1">
    <citation type="submission" date="2023-01" db="EMBL/GenBank/DDBJ databases">
        <title>Draft genome sequence of Nocardiopsis sp. RSe5-2 isolated from halophytes.</title>
        <authorList>
            <person name="Duangmal K."/>
            <person name="Chantavorakit T."/>
        </authorList>
    </citation>
    <scope>NUCLEOTIDE SEQUENCE [LARGE SCALE GENOMIC DNA]</scope>
    <source>
        <strain evidence="12 13">RSe5-2</strain>
    </source>
</reference>
<evidence type="ECO:0000256" key="5">
    <source>
        <dbReference type="ARBA" id="ARBA00022490"/>
    </source>
</evidence>
<protein>
    <recommendedName>
        <fullName evidence="4">Protein-L-isoaspartate O-methyltransferase</fullName>
        <ecNumber evidence="3">2.1.1.77</ecNumber>
    </recommendedName>
    <alternativeName>
        <fullName evidence="11">L-isoaspartyl protein carboxyl methyltransferase</fullName>
    </alternativeName>
    <alternativeName>
        <fullName evidence="9">Protein L-isoaspartyl methyltransferase</fullName>
    </alternativeName>
    <alternativeName>
        <fullName evidence="10">Protein-beta-aspartate methyltransferase</fullName>
    </alternativeName>
</protein>
<comment type="subcellular location">
    <subcellularLocation>
        <location evidence="1">Cytoplasm</location>
    </subcellularLocation>
</comment>
<evidence type="ECO:0000256" key="2">
    <source>
        <dbReference type="ARBA" id="ARBA00005369"/>
    </source>
</evidence>
<keyword evidence="5" id="KW-0963">Cytoplasm</keyword>
<comment type="similarity">
    <text evidence="2">Belongs to the methyltransferase superfamily. L-isoaspartyl/D-aspartyl protein methyltransferase family.</text>
</comment>
<dbReference type="EC" id="2.1.1.77" evidence="3"/>
<keyword evidence="13" id="KW-1185">Reference proteome</keyword>
<keyword evidence="7" id="KW-0808">Transferase</keyword>
<keyword evidence="6 12" id="KW-0489">Methyltransferase</keyword>
<keyword evidence="8" id="KW-0949">S-adenosyl-L-methionine</keyword>
<evidence type="ECO:0000256" key="10">
    <source>
        <dbReference type="ARBA" id="ARBA00031323"/>
    </source>
</evidence>
<dbReference type="PANTHER" id="PTHR11579:SF0">
    <property type="entry name" value="PROTEIN-L-ISOASPARTATE(D-ASPARTATE) O-METHYLTRANSFERASE"/>
    <property type="match status" value="1"/>
</dbReference>
<evidence type="ECO:0000256" key="3">
    <source>
        <dbReference type="ARBA" id="ARBA00011890"/>
    </source>
</evidence>
<evidence type="ECO:0000313" key="12">
    <source>
        <dbReference type="EMBL" id="MDA2815273.1"/>
    </source>
</evidence>
<sequence length="372" mass="39596">MADADADAERLATLAAPDWDGEFRAVPREHFIPERARATPMDGSPSIWIDRSEDPGRWRAAVYSDATVLTQVDDGATDLAPGTTALPTSSSTAPGLVLEFLRLLAPTPGDRVLEIGTGTGWTAGLLAARLGEDRVTTVEVDAGVAAQAAENLKRTGFAPHLIVGDGACGHPEGAPFDRVHVTCAVTDIPAAWVEQLRPGGLIALPWAPVQAKAHKVVLTGLGEGRAVGRFHGDTAFMMLRSQRRDLPRPAGEARESHGRIDPMRIASADRGLEVVATALLPGVAINALGTPDDRIGLWDPVTGSYALAVRIGGGAPEVDERGPRSLWSEMEEAYLKWLAMGAPGRDRLGLLIDRQGRHVWLDRPDNVIGESI</sequence>
<dbReference type="Gene3D" id="3.40.50.150">
    <property type="entry name" value="Vaccinia Virus protein VP39"/>
    <property type="match status" value="1"/>
</dbReference>
<evidence type="ECO:0000256" key="7">
    <source>
        <dbReference type="ARBA" id="ARBA00022679"/>
    </source>
</evidence>
<evidence type="ECO:0000256" key="1">
    <source>
        <dbReference type="ARBA" id="ARBA00004496"/>
    </source>
</evidence>
<evidence type="ECO:0000256" key="4">
    <source>
        <dbReference type="ARBA" id="ARBA00013346"/>
    </source>
</evidence>
<dbReference type="Proteomes" id="UP001527866">
    <property type="component" value="Unassembled WGS sequence"/>
</dbReference>
<organism evidence="12 13">
    <name type="scientific">Nocardiopsis endophytica</name>
    <dbReference type="NCBI Taxonomy" id="3018445"/>
    <lineage>
        <taxon>Bacteria</taxon>
        <taxon>Bacillati</taxon>
        <taxon>Actinomycetota</taxon>
        <taxon>Actinomycetes</taxon>
        <taxon>Streptosporangiales</taxon>
        <taxon>Nocardiopsidaceae</taxon>
        <taxon>Nocardiopsis</taxon>
    </lineage>
</organism>
<comment type="caution">
    <text evidence="12">The sequence shown here is derived from an EMBL/GenBank/DDBJ whole genome shotgun (WGS) entry which is preliminary data.</text>
</comment>
<dbReference type="Pfam" id="PF01135">
    <property type="entry name" value="PCMT"/>
    <property type="match status" value="1"/>
</dbReference>
<dbReference type="InterPro" id="IPR000682">
    <property type="entry name" value="PCMT"/>
</dbReference>
<proteinExistence type="inferred from homology"/>
<accession>A0ABT4UEB7</accession>
<dbReference type="RefSeq" id="WP_270690941.1">
    <property type="nucleotide sequence ID" value="NZ_JAQFWQ010000196.1"/>
</dbReference>
<dbReference type="GO" id="GO:0008168">
    <property type="term" value="F:methyltransferase activity"/>
    <property type="evidence" value="ECO:0007669"/>
    <property type="project" value="UniProtKB-KW"/>
</dbReference>
<evidence type="ECO:0000256" key="11">
    <source>
        <dbReference type="ARBA" id="ARBA00031350"/>
    </source>
</evidence>
<gene>
    <name evidence="12" type="ORF">O4J56_31820</name>
</gene>
<name>A0ABT4UEB7_9ACTN</name>
<evidence type="ECO:0000313" key="13">
    <source>
        <dbReference type="Proteomes" id="UP001527866"/>
    </source>
</evidence>